<dbReference type="AlphaFoldDB" id="A0A849AHP3"/>
<dbReference type="InterPro" id="IPR016181">
    <property type="entry name" value="Acyl_CoA_acyltransferase"/>
</dbReference>
<dbReference type="Proteomes" id="UP000557772">
    <property type="component" value="Unassembled WGS sequence"/>
</dbReference>
<keyword evidence="2" id="KW-0808">Transferase</keyword>
<comment type="caution">
    <text evidence="2">The sequence shown here is derived from an EMBL/GenBank/DDBJ whole genome shotgun (WGS) entry which is preliminary data.</text>
</comment>
<dbReference type="PANTHER" id="PTHR43441:SF10">
    <property type="entry name" value="ACETYLTRANSFERASE"/>
    <property type="match status" value="1"/>
</dbReference>
<evidence type="ECO:0000259" key="1">
    <source>
        <dbReference type="PROSITE" id="PS51186"/>
    </source>
</evidence>
<protein>
    <submittedName>
        <fullName evidence="2">GNAT family N-acetyltransferase</fullName>
    </submittedName>
</protein>
<proteinExistence type="predicted"/>
<name>A0A849AHP3_9MICO</name>
<evidence type="ECO:0000313" key="3">
    <source>
        <dbReference type="Proteomes" id="UP000557772"/>
    </source>
</evidence>
<reference evidence="2 3" key="1">
    <citation type="submission" date="2020-05" db="EMBL/GenBank/DDBJ databases">
        <title>Flexivirga sp. ID2601S isolated from air conditioner.</title>
        <authorList>
            <person name="Kim D.H."/>
        </authorList>
    </citation>
    <scope>NUCLEOTIDE SEQUENCE [LARGE SCALE GENOMIC DNA]</scope>
    <source>
        <strain evidence="2 3">ID2601S</strain>
    </source>
</reference>
<dbReference type="InterPro" id="IPR051908">
    <property type="entry name" value="Ribosomal_N-acetyltransferase"/>
</dbReference>
<keyword evidence="3" id="KW-1185">Reference proteome</keyword>
<dbReference type="Pfam" id="PF13302">
    <property type="entry name" value="Acetyltransf_3"/>
    <property type="match status" value="1"/>
</dbReference>
<gene>
    <name evidence="2" type="ORF">HJ588_13925</name>
</gene>
<dbReference type="GO" id="GO:0005737">
    <property type="term" value="C:cytoplasm"/>
    <property type="evidence" value="ECO:0007669"/>
    <property type="project" value="TreeGrafter"/>
</dbReference>
<dbReference type="SUPFAM" id="SSF55729">
    <property type="entry name" value="Acyl-CoA N-acyltransferases (Nat)"/>
    <property type="match status" value="1"/>
</dbReference>
<dbReference type="PROSITE" id="PS51186">
    <property type="entry name" value="GNAT"/>
    <property type="match status" value="1"/>
</dbReference>
<feature type="domain" description="N-acetyltransferase" evidence="1">
    <location>
        <begin position="52"/>
        <end position="212"/>
    </location>
</feature>
<dbReference type="GO" id="GO:1990189">
    <property type="term" value="F:protein N-terminal-serine acetyltransferase activity"/>
    <property type="evidence" value="ECO:0007669"/>
    <property type="project" value="TreeGrafter"/>
</dbReference>
<dbReference type="GO" id="GO:0008999">
    <property type="term" value="F:protein-N-terminal-alanine acetyltransferase activity"/>
    <property type="evidence" value="ECO:0007669"/>
    <property type="project" value="TreeGrafter"/>
</dbReference>
<sequence length="220" mass="23215">MEFRAPGVQRRVGGGRVRARSAHAVGLRYGGEGDAGVSALPYPEPALTDGRIGIRRWSEGDVDCVREASSDPRIVDGTTVPTAFTHDDGLAFIRRQWSRAESGTGVAQAIVDATTDVAVGLVAVTLRPQPGVAGLGYWVVPSARGRGAAAAAVRLVTPWALNSLGLQRLEAWVVPQNIASQRVLRGAGYLEEGRLRSFLTSGGKVSDALVFSVISSREAQ</sequence>
<organism evidence="2 3">
    <name type="scientific">Flexivirga aerilata</name>
    <dbReference type="NCBI Taxonomy" id="1656889"/>
    <lineage>
        <taxon>Bacteria</taxon>
        <taxon>Bacillati</taxon>
        <taxon>Actinomycetota</taxon>
        <taxon>Actinomycetes</taxon>
        <taxon>Micrococcales</taxon>
        <taxon>Dermacoccaceae</taxon>
        <taxon>Flexivirga</taxon>
    </lineage>
</organism>
<evidence type="ECO:0000313" key="2">
    <source>
        <dbReference type="EMBL" id="NNG40364.1"/>
    </source>
</evidence>
<dbReference type="Gene3D" id="3.40.630.30">
    <property type="match status" value="1"/>
</dbReference>
<dbReference type="EMBL" id="JABENB010000002">
    <property type="protein sequence ID" value="NNG40364.1"/>
    <property type="molecule type" value="Genomic_DNA"/>
</dbReference>
<accession>A0A849AHP3</accession>
<dbReference type="InterPro" id="IPR000182">
    <property type="entry name" value="GNAT_dom"/>
</dbReference>
<dbReference type="PANTHER" id="PTHR43441">
    <property type="entry name" value="RIBOSOMAL-PROTEIN-SERINE ACETYLTRANSFERASE"/>
    <property type="match status" value="1"/>
</dbReference>